<dbReference type="InterPro" id="IPR012452">
    <property type="entry name" value="DUF1657"/>
</dbReference>
<dbReference type="RefSeq" id="WP_389220391.1">
    <property type="nucleotide sequence ID" value="NZ_JBIACJ010000007.1"/>
</dbReference>
<evidence type="ECO:0000313" key="1">
    <source>
        <dbReference type="EMBL" id="MFE8697354.1"/>
    </source>
</evidence>
<organism evidence="1 2">
    <name type="scientific">Cytobacillus mangrovibacter</name>
    <dbReference type="NCBI Taxonomy" id="3299024"/>
    <lineage>
        <taxon>Bacteria</taxon>
        <taxon>Bacillati</taxon>
        <taxon>Bacillota</taxon>
        <taxon>Bacilli</taxon>
        <taxon>Bacillales</taxon>
        <taxon>Bacillaceae</taxon>
        <taxon>Cytobacillus</taxon>
    </lineage>
</organism>
<dbReference type="EMBL" id="JBIACJ010000007">
    <property type="protein sequence ID" value="MFE8697354.1"/>
    <property type="molecule type" value="Genomic_DNA"/>
</dbReference>
<dbReference type="Pfam" id="PF07870">
    <property type="entry name" value="DUF1657"/>
    <property type="match status" value="1"/>
</dbReference>
<accession>A0ABW6JZP3</accession>
<gene>
    <name evidence="1" type="ORF">ACFYKT_13505</name>
</gene>
<protein>
    <submittedName>
        <fullName evidence="1">DUF1657 domain-containing protein</fullName>
    </submittedName>
</protein>
<evidence type="ECO:0000313" key="2">
    <source>
        <dbReference type="Proteomes" id="UP001601058"/>
    </source>
</evidence>
<sequence length="68" mass="7881">MTIVSNVNQCVATIKSIEAQLSSLALNSQDDNSQKIFHEMMNMMNEIKKDLQYRVNEMVLEEPQYKQS</sequence>
<name>A0ABW6JZP3_9BACI</name>
<keyword evidence="2" id="KW-1185">Reference proteome</keyword>
<comment type="caution">
    <text evidence="1">The sequence shown here is derived from an EMBL/GenBank/DDBJ whole genome shotgun (WGS) entry which is preliminary data.</text>
</comment>
<reference evidence="1 2" key="1">
    <citation type="submission" date="2024-08" db="EMBL/GenBank/DDBJ databases">
        <title>Two novel Cytobacillus novel species.</title>
        <authorList>
            <person name="Liu G."/>
        </authorList>
    </citation>
    <scope>NUCLEOTIDE SEQUENCE [LARGE SCALE GENOMIC DNA]</scope>
    <source>
        <strain evidence="1 2">FJAT-53684</strain>
    </source>
</reference>
<dbReference type="Proteomes" id="UP001601058">
    <property type="component" value="Unassembled WGS sequence"/>
</dbReference>
<proteinExistence type="predicted"/>